<evidence type="ECO:0000256" key="3">
    <source>
        <dbReference type="ARBA" id="ARBA00022842"/>
    </source>
</evidence>
<dbReference type="Pfam" id="PF13419">
    <property type="entry name" value="HAD_2"/>
    <property type="match status" value="1"/>
</dbReference>
<sequence>MFKALFFDMDDTLCDTQGANLKAVNWLINELSSHDHFDHETFVSQYLAAIYRELDEELKQLTSVIDDESDYRHFVFDYFLKKHEIKATDDLMSYVSLFDKKRIEYYDFYLGVTAMLKTLRSQYKIILITNGPAYSQIPKVEQVKMKDYCDHIIIGGLEPEQKPAKSIFDKACSVANCLPNEAIHSGDSLNSDIKGAKAAGIKTFWILPKFTSFSEGNKESDYVSNTILDIDKILESEL</sequence>
<dbReference type="PANTHER" id="PTHR46470:SF3">
    <property type="entry name" value="N-ACYLNEURAMINATE-9-PHOSPHATASE"/>
    <property type="match status" value="1"/>
</dbReference>
<keyword evidence="3" id="KW-0460">Magnesium</keyword>
<dbReference type="InterPro" id="IPR023214">
    <property type="entry name" value="HAD_sf"/>
</dbReference>
<organism evidence="4 5">
    <name type="scientific">Lentisphaera profundi</name>
    <dbReference type="NCBI Taxonomy" id="1658616"/>
    <lineage>
        <taxon>Bacteria</taxon>
        <taxon>Pseudomonadati</taxon>
        <taxon>Lentisphaerota</taxon>
        <taxon>Lentisphaeria</taxon>
        <taxon>Lentisphaerales</taxon>
        <taxon>Lentisphaeraceae</taxon>
        <taxon>Lentisphaera</taxon>
    </lineage>
</organism>
<accession>A0ABY7VYG1</accession>
<protein>
    <submittedName>
        <fullName evidence="4">HAD-IA family hydrolase</fullName>
    </submittedName>
</protein>
<dbReference type="InterPro" id="IPR041492">
    <property type="entry name" value="HAD_2"/>
</dbReference>
<evidence type="ECO:0000313" key="4">
    <source>
        <dbReference type="EMBL" id="WDE98245.1"/>
    </source>
</evidence>
<dbReference type="GO" id="GO:0016787">
    <property type="term" value="F:hydrolase activity"/>
    <property type="evidence" value="ECO:0007669"/>
    <property type="project" value="UniProtKB-KW"/>
</dbReference>
<keyword evidence="2 4" id="KW-0378">Hydrolase</keyword>
<dbReference type="RefSeq" id="WP_274153107.1">
    <property type="nucleotide sequence ID" value="NZ_CP117812.1"/>
</dbReference>
<comment type="cofactor">
    <cofactor evidence="1">
        <name>Mg(2+)</name>
        <dbReference type="ChEBI" id="CHEBI:18420"/>
    </cofactor>
</comment>
<evidence type="ECO:0000256" key="1">
    <source>
        <dbReference type="ARBA" id="ARBA00001946"/>
    </source>
</evidence>
<evidence type="ECO:0000313" key="5">
    <source>
        <dbReference type="Proteomes" id="UP001214250"/>
    </source>
</evidence>
<dbReference type="NCBIfam" id="TIGR01509">
    <property type="entry name" value="HAD-SF-IA-v3"/>
    <property type="match status" value="1"/>
</dbReference>
<dbReference type="InterPro" id="IPR036412">
    <property type="entry name" value="HAD-like_sf"/>
</dbReference>
<proteinExistence type="predicted"/>
<dbReference type="InterPro" id="IPR006439">
    <property type="entry name" value="HAD-SF_hydro_IA"/>
</dbReference>
<dbReference type="InterPro" id="IPR051400">
    <property type="entry name" value="HAD-like_hydrolase"/>
</dbReference>
<dbReference type="PANTHER" id="PTHR46470">
    <property type="entry name" value="N-ACYLNEURAMINATE-9-PHOSPHATASE"/>
    <property type="match status" value="1"/>
</dbReference>
<gene>
    <name evidence="4" type="ORF">PQO03_20730</name>
</gene>
<dbReference type="Proteomes" id="UP001214250">
    <property type="component" value="Chromosome 2"/>
</dbReference>
<dbReference type="Gene3D" id="1.20.120.710">
    <property type="entry name" value="Haloacid dehalogenase hydrolase-like domain"/>
    <property type="match status" value="1"/>
</dbReference>
<dbReference type="EMBL" id="CP117812">
    <property type="protein sequence ID" value="WDE98245.1"/>
    <property type="molecule type" value="Genomic_DNA"/>
</dbReference>
<dbReference type="Gene3D" id="3.40.50.1000">
    <property type="entry name" value="HAD superfamily/HAD-like"/>
    <property type="match status" value="1"/>
</dbReference>
<dbReference type="NCBIfam" id="TIGR01549">
    <property type="entry name" value="HAD-SF-IA-v1"/>
    <property type="match status" value="1"/>
</dbReference>
<dbReference type="SFLD" id="SFLDS00003">
    <property type="entry name" value="Haloacid_Dehalogenase"/>
    <property type="match status" value="1"/>
</dbReference>
<keyword evidence="5" id="KW-1185">Reference proteome</keyword>
<reference evidence="4 5" key="1">
    <citation type="submission" date="2023-02" db="EMBL/GenBank/DDBJ databases">
        <title>Genome sequence of Lentisphaera profundi SAORIC-696.</title>
        <authorList>
            <person name="Kim e."/>
            <person name="Cho J.-C."/>
            <person name="Choi A."/>
            <person name="Kang I."/>
        </authorList>
    </citation>
    <scope>NUCLEOTIDE SEQUENCE [LARGE SCALE GENOMIC DNA]</scope>
    <source>
        <strain evidence="4 5">SAORIC-696</strain>
    </source>
</reference>
<dbReference type="SUPFAM" id="SSF56784">
    <property type="entry name" value="HAD-like"/>
    <property type="match status" value="1"/>
</dbReference>
<dbReference type="SFLD" id="SFLDG01129">
    <property type="entry name" value="C1.5:_HAD__Beta-PGM__Phosphata"/>
    <property type="match status" value="1"/>
</dbReference>
<evidence type="ECO:0000256" key="2">
    <source>
        <dbReference type="ARBA" id="ARBA00022801"/>
    </source>
</evidence>
<name>A0ABY7VYG1_9BACT</name>